<sequence>MPRVSNADEQCMMCQQFTGLSLLGAYEIRELWEQRALAAQLPRGAALTKIAGPRSRKRVSKKLLAAPAPREVGVNSTGTLQWACLS</sequence>
<name>A0ACC2TW93_9FUNG</name>
<dbReference type="Proteomes" id="UP001165960">
    <property type="component" value="Unassembled WGS sequence"/>
</dbReference>
<gene>
    <name evidence="1" type="ORF">DSO57_1002882</name>
</gene>
<protein>
    <submittedName>
        <fullName evidence="1">Uncharacterized protein</fullName>
    </submittedName>
</protein>
<evidence type="ECO:0000313" key="1">
    <source>
        <dbReference type="EMBL" id="KAJ9078824.1"/>
    </source>
</evidence>
<keyword evidence="2" id="KW-1185">Reference proteome</keyword>
<organism evidence="1 2">
    <name type="scientific">Entomophthora muscae</name>
    <dbReference type="NCBI Taxonomy" id="34485"/>
    <lineage>
        <taxon>Eukaryota</taxon>
        <taxon>Fungi</taxon>
        <taxon>Fungi incertae sedis</taxon>
        <taxon>Zoopagomycota</taxon>
        <taxon>Entomophthoromycotina</taxon>
        <taxon>Entomophthoromycetes</taxon>
        <taxon>Entomophthorales</taxon>
        <taxon>Entomophthoraceae</taxon>
        <taxon>Entomophthora</taxon>
    </lineage>
</organism>
<reference evidence="1" key="1">
    <citation type="submission" date="2022-04" db="EMBL/GenBank/DDBJ databases">
        <title>Genome of the entomopathogenic fungus Entomophthora muscae.</title>
        <authorList>
            <person name="Elya C."/>
            <person name="Lovett B.R."/>
            <person name="Lee E."/>
            <person name="Macias A.M."/>
            <person name="Hajek A.E."/>
            <person name="De Bivort B.L."/>
            <person name="Kasson M.T."/>
            <person name="De Fine Licht H.H."/>
            <person name="Stajich J.E."/>
        </authorList>
    </citation>
    <scope>NUCLEOTIDE SEQUENCE</scope>
    <source>
        <strain evidence="1">Berkeley</strain>
    </source>
</reference>
<proteinExistence type="predicted"/>
<comment type="caution">
    <text evidence="1">The sequence shown here is derived from an EMBL/GenBank/DDBJ whole genome shotgun (WGS) entry which is preliminary data.</text>
</comment>
<dbReference type="EMBL" id="QTSX02002136">
    <property type="protein sequence ID" value="KAJ9078824.1"/>
    <property type="molecule type" value="Genomic_DNA"/>
</dbReference>
<accession>A0ACC2TW93</accession>
<evidence type="ECO:0000313" key="2">
    <source>
        <dbReference type="Proteomes" id="UP001165960"/>
    </source>
</evidence>